<sequence length="1334" mass="148920">MVEFVSFSAQSFERMIQALSVNILGPGVVVFGAGPDGGREATFEGTVPFPSREDRWQGYIVVQAKCREVPKGDARDASWLISQLKAEFGKYQKNKRLRRPEYLIIATNITLSPEAKNGGRAKVDRLIEQYQKKLKFKAAAIWAADDLRAHLENARDVRISYSAWLTPGDVLAELIDLVARPKLRDVLPLALARDLRQERDIRLRDAGQETEKPVYLHDLFVDLPFAHEPPAEKDEPEESDEEEEDEVPFENPDATEESSRKIVAEILRRAADKLDSESIACRSRSNKDRWFPLPNRIVILGGPGQGKSTLGQFLAQVARARLLSQHSSARLNPQTADLILPVLERARIEGLPLNGPARFPIRVDLPLYADALQKAGSDGVSLVAFMATRLSRDVDHAITAHDLRDWLSGCPALIILDGLDEVPPSGNRAQLIKSIDGLWDDLSLAKSDALVVVTTRPQGYNDDLSSRYWQHWELSPLSAQNALNFARRLSEVRLSDPDRREAVLAELTRAADDSSTMLLLTTPLQVTILFGISLLKGAIPQDRWELFERYYTLLRDREAQKTGPDAQLIRDYKRQIDTVHYQAGFILHVVSEVAGAANPHLSVEQFRALVVRLLSDEEYTPDEISHISGELVRIATERLVLLACRVEGRIAFDVRSLQEFMAAAQIAAFSTTVVVQRLRAIALSTHWQHVFRIAASKIFSVAELSPLRSEVVAICHALDNGDQGEDGRLVRSGARLALELLHDGLAHTAPVFRRNLVRRALSVLDIGPDMLDPRLKLQLVPGTANVFHEEITSRLVQGDTPAAKAAWALTSELLDIDPAFSEGIMLAHWPSDPNRALQTVPVVIGTWTSKLMEKVKSSQAEAGPQAAHQFLERVEWYDEDEPPGVTMQKMLRFSVLSRGFVDIHHRERITIRDRDNRNVSVSVFVPLSEAPSYVVSPDLQARANWASHSALALFVSKPSASSLARMLRQVAFCGRDGLPNYSLPWVCTSIFEELEDGVSVELLAQEAEDGKFGDLDDWKKAEDRWTKQGVYPSDFEPWASGRYFDATIGTKGLAYLNALRHQARDRIAANYEDFAAVLRGIQSEQKRIRLLEILISSVRGIPVDAAPQGVGELVEEAVSLAARQQRQGIRLFSLLLRLPEVWEREKFVDLADEAGLRGVRHSAPTPLLVAAFNRDPRRRGLLTFLRIGLGTRFQPSLSGLDGSAFVALPSDPQSVRNAVAQLRLGVGSWGEKDVAELLRDLNWVPGALHISGATIRNMQKHPDYRSLCGRFAQGQLESLPSCGRPKGSWPMILERVHRRWPCRASVRNWNYRIWQVLLSVQTSKPLQRIAPQAA</sequence>
<reference evidence="2" key="1">
    <citation type="submission" date="2020-06" db="EMBL/GenBank/DDBJ databases">
        <title>Whole Genome Sequence of Bradyrhizobium sp. Strain 66S1MB.</title>
        <authorList>
            <person name="Bromfield E."/>
            <person name="Cloutier S."/>
        </authorList>
    </citation>
    <scope>NUCLEOTIDE SEQUENCE</scope>
    <source>
        <strain evidence="2">66S1MB</strain>
    </source>
</reference>
<dbReference type="EMBL" id="JABWSX010000001">
    <property type="protein sequence ID" value="NVL05363.1"/>
    <property type="molecule type" value="Genomic_DNA"/>
</dbReference>
<comment type="caution">
    <text evidence="2">The sequence shown here is derived from an EMBL/GenBank/DDBJ whole genome shotgun (WGS) entry which is preliminary data.</text>
</comment>
<dbReference type="InterPro" id="IPR027417">
    <property type="entry name" value="P-loop_NTPase"/>
</dbReference>
<name>A0A973WIJ0_9BRAD</name>
<protein>
    <recommendedName>
        <fullName evidence="3">NACHT domain-containing protein</fullName>
    </recommendedName>
</protein>
<evidence type="ECO:0000313" key="2">
    <source>
        <dbReference type="EMBL" id="NVL05363.1"/>
    </source>
</evidence>
<proteinExistence type="predicted"/>
<dbReference type="Gene3D" id="3.40.50.300">
    <property type="entry name" value="P-loop containing nucleotide triphosphate hydrolases"/>
    <property type="match status" value="1"/>
</dbReference>
<dbReference type="SUPFAM" id="SSF52540">
    <property type="entry name" value="P-loop containing nucleoside triphosphate hydrolases"/>
    <property type="match status" value="1"/>
</dbReference>
<feature type="region of interest" description="Disordered" evidence="1">
    <location>
        <begin position="227"/>
        <end position="259"/>
    </location>
</feature>
<feature type="compositionally biased region" description="Acidic residues" evidence="1">
    <location>
        <begin position="234"/>
        <end position="256"/>
    </location>
</feature>
<dbReference type="RefSeq" id="WP_176529395.1">
    <property type="nucleotide sequence ID" value="NZ_CP088022.1"/>
</dbReference>
<accession>A0A973WIJ0</accession>
<evidence type="ECO:0000256" key="1">
    <source>
        <dbReference type="SAM" id="MobiDB-lite"/>
    </source>
</evidence>
<evidence type="ECO:0008006" key="3">
    <source>
        <dbReference type="Google" id="ProtNLM"/>
    </source>
</evidence>
<organism evidence="2">
    <name type="scientific">Bradyrhizobium quebecense</name>
    <dbReference type="NCBI Taxonomy" id="2748629"/>
    <lineage>
        <taxon>Bacteria</taxon>
        <taxon>Pseudomonadati</taxon>
        <taxon>Pseudomonadota</taxon>
        <taxon>Alphaproteobacteria</taxon>
        <taxon>Hyphomicrobiales</taxon>
        <taxon>Nitrobacteraceae</taxon>
        <taxon>Bradyrhizobium</taxon>
    </lineage>
</organism>
<gene>
    <name evidence="2" type="ORF">HU230_06490</name>
</gene>